<name>A0A327ZCQ4_9ACTN</name>
<sequence length="459" mass="48258">MQTSSMITQLMKVEAAPQTKLKTKVETAQTAITSYQSVNAKLKAVKSSADSLARLDTWRSLKASSNNEAVTATAAGGVAGLSGSTTFDVMRVARAQTSVLQVDTASTGFPASFTIQTGSWSDQDGNLTTDDDAFAPDGNAASTINVGSPQTAERVAAAVNSADIGIRAYVVKTGTGTGALQFTSAKTGAATGFQVQGLFDTNDVNGYTVQDTSGRDAVMKMNPGSASEYLVTSTTNTFTDVMPGVTITATQPANGVTVTATNDVSAITAKIQAYVDAANEAFNEIKTQTKYDTETKTGSPLTGDFTIRQMNQTMLSKISGGLTYSKNEYDANGTVIGTTDVNFGSLSQLGIELSRDGTLSFSGTKFESEYAKDPSRIQGGAIGFANQVKEMVTKQSNSVTDVITGRKNEIESLSGQIENWDVRLASRKQALQRQYAALETSLGKLNNQSSWLSGQLSGL</sequence>
<evidence type="ECO:0000256" key="3">
    <source>
        <dbReference type="ARBA" id="ARBA00023054"/>
    </source>
</evidence>
<dbReference type="InterPro" id="IPR003481">
    <property type="entry name" value="FliD_N"/>
</dbReference>
<protein>
    <recommendedName>
        <fullName evidence="5">Flagellar hook-associated protein 2</fullName>
        <shortName evidence="5">HAP2</shortName>
    </recommendedName>
    <alternativeName>
        <fullName evidence="5">Flagellar cap protein</fullName>
    </alternativeName>
</protein>
<keyword evidence="5" id="KW-0964">Secreted</keyword>
<evidence type="ECO:0000256" key="5">
    <source>
        <dbReference type="RuleBase" id="RU362066"/>
    </source>
</evidence>
<dbReference type="PANTHER" id="PTHR30288">
    <property type="entry name" value="FLAGELLAR CAP/ASSEMBLY PROTEIN FLID"/>
    <property type="match status" value="1"/>
</dbReference>
<evidence type="ECO:0000256" key="4">
    <source>
        <dbReference type="ARBA" id="ARBA00023143"/>
    </source>
</evidence>
<evidence type="ECO:0000313" key="9">
    <source>
        <dbReference type="Proteomes" id="UP000249341"/>
    </source>
</evidence>
<dbReference type="PANTHER" id="PTHR30288:SF0">
    <property type="entry name" value="FLAGELLAR HOOK-ASSOCIATED PROTEIN 2"/>
    <property type="match status" value="1"/>
</dbReference>
<dbReference type="EMBL" id="QLMJ01000006">
    <property type="protein sequence ID" value="RAK37922.1"/>
    <property type="molecule type" value="Genomic_DNA"/>
</dbReference>
<keyword evidence="4 5" id="KW-0975">Bacterial flagellum</keyword>
<keyword evidence="8" id="KW-0966">Cell projection</keyword>
<gene>
    <name evidence="8" type="ORF">B0I29_106191</name>
</gene>
<comment type="subcellular location">
    <subcellularLocation>
        <location evidence="5">Secreted</location>
    </subcellularLocation>
    <subcellularLocation>
        <location evidence="5">Bacterial flagellum</location>
    </subcellularLocation>
</comment>
<feature type="domain" description="Flagellar hook-associated protein 2 C-terminal" evidence="7">
    <location>
        <begin position="229"/>
        <end position="447"/>
    </location>
</feature>
<evidence type="ECO:0000259" key="7">
    <source>
        <dbReference type="Pfam" id="PF07195"/>
    </source>
</evidence>
<keyword evidence="8" id="KW-0282">Flagellum</keyword>
<evidence type="ECO:0000256" key="2">
    <source>
        <dbReference type="ARBA" id="ARBA00011255"/>
    </source>
</evidence>
<accession>A0A327ZCQ4</accession>
<evidence type="ECO:0000256" key="1">
    <source>
        <dbReference type="ARBA" id="ARBA00009764"/>
    </source>
</evidence>
<keyword evidence="8" id="KW-0969">Cilium</keyword>
<dbReference type="Proteomes" id="UP000249341">
    <property type="component" value="Unassembled WGS sequence"/>
</dbReference>
<organism evidence="8 9">
    <name type="scientific">Actinoplanes lutulentus</name>
    <dbReference type="NCBI Taxonomy" id="1287878"/>
    <lineage>
        <taxon>Bacteria</taxon>
        <taxon>Bacillati</taxon>
        <taxon>Actinomycetota</taxon>
        <taxon>Actinomycetes</taxon>
        <taxon>Micromonosporales</taxon>
        <taxon>Micromonosporaceae</taxon>
        <taxon>Actinoplanes</taxon>
    </lineage>
</organism>
<dbReference type="GO" id="GO:0005576">
    <property type="term" value="C:extracellular region"/>
    <property type="evidence" value="ECO:0007669"/>
    <property type="project" value="UniProtKB-SubCell"/>
</dbReference>
<comment type="similarity">
    <text evidence="1 5">Belongs to the FliD family.</text>
</comment>
<dbReference type="GO" id="GO:0007155">
    <property type="term" value="P:cell adhesion"/>
    <property type="evidence" value="ECO:0007669"/>
    <property type="project" value="InterPro"/>
</dbReference>
<dbReference type="GO" id="GO:0009424">
    <property type="term" value="C:bacterial-type flagellum hook"/>
    <property type="evidence" value="ECO:0007669"/>
    <property type="project" value="UniProtKB-UniRule"/>
</dbReference>
<dbReference type="AlphaFoldDB" id="A0A327ZCQ4"/>
<dbReference type="GO" id="GO:0009421">
    <property type="term" value="C:bacterial-type flagellum filament cap"/>
    <property type="evidence" value="ECO:0007669"/>
    <property type="project" value="InterPro"/>
</dbReference>
<dbReference type="GO" id="GO:0071973">
    <property type="term" value="P:bacterial-type flagellum-dependent cell motility"/>
    <property type="evidence" value="ECO:0007669"/>
    <property type="project" value="TreeGrafter"/>
</dbReference>
<keyword evidence="9" id="KW-1185">Reference proteome</keyword>
<keyword evidence="3" id="KW-0175">Coiled coil</keyword>
<evidence type="ECO:0000313" key="8">
    <source>
        <dbReference type="EMBL" id="RAK37922.1"/>
    </source>
</evidence>
<comment type="subunit">
    <text evidence="2 5">Homopentamer.</text>
</comment>
<comment type="caution">
    <text evidence="8">The sequence shown here is derived from an EMBL/GenBank/DDBJ whole genome shotgun (WGS) entry which is preliminary data.</text>
</comment>
<dbReference type="Pfam" id="PF02465">
    <property type="entry name" value="FliD_N"/>
    <property type="match status" value="1"/>
</dbReference>
<proteinExistence type="inferred from homology"/>
<dbReference type="Pfam" id="PF07195">
    <property type="entry name" value="FliD_C"/>
    <property type="match status" value="1"/>
</dbReference>
<dbReference type="OrthoDB" id="5241527at2"/>
<feature type="domain" description="Flagellar hook-associated protein 2 N-terminal" evidence="6">
    <location>
        <begin position="1"/>
        <end position="96"/>
    </location>
</feature>
<dbReference type="InterPro" id="IPR040026">
    <property type="entry name" value="FliD"/>
</dbReference>
<evidence type="ECO:0000259" key="6">
    <source>
        <dbReference type="Pfam" id="PF02465"/>
    </source>
</evidence>
<reference evidence="8 9" key="1">
    <citation type="submission" date="2018-06" db="EMBL/GenBank/DDBJ databases">
        <title>Genomic Encyclopedia of Type Strains, Phase III (KMG-III): the genomes of soil and plant-associated and newly described type strains.</title>
        <authorList>
            <person name="Whitman W."/>
        </authorList>
    </citation>
    <scope>NUCLEOTIDE SEQUENCE [LARGE SCALE GENOMIC DNA]</scope>
    <source>
        <strain evidence="8 9">CGMCC 4.7090</strain>
    </source>
</reference>
<comment type="function">
    <text evidence="5">Required for morphogenesis and for the elongation of the flagellar filament by facilitating polymerization of the flagellin monomers at the tip of growing filament. Forms a capping structure, which prevents flagellin subunits (transported through the central channel of the flagellum) from leaking out without polymerization at the distal end.</text>
</comment>
<dbReference type="InterPro" id="IPR010809">
    <property type="entry name" value="FliD_C"/>
</dbReference>